<proteinExistence type="predicted"/>
<protein>
    <submittedName>
        <fullName evidence="1">Uncharacterized protein</fullName>
    </submittedName>
</protein>
<name>A0A0A9GDI2_ARUDO</name>
<reference evidence="1" key="2">
    <citation type="journal article" date="2015" name="Data Brief">
        <title>Shoot transcriptome of the giant reed, Arundo donax.</title>
        <authorList>
            <person name="Barrero R.A."/>
            <person name="Guerrero F.D."/>
            <person name="Moolhuijzen P."/>
            <person name="Goolsby J.A."/>
            <person name="Tidwell J."/>
            <person name="Bellgard S.E."/>
            <person name="Bellgard M.I."/>
        </authorList>
    </citation>
    <scope>NUCLEOTIDE SEQUENCE</scope>
    <source>
        <tissue evidence="1">Shoot tissue taken approximately 20 cm above the soil surface</tissue>
    </source>
</reference>
<accession>A0A0A9GDI2</accession>
<evidence type="ECO:0000313" key="1">
    <source>
        <dbReference type="EMBL" id="JAE22562.1"/>
    </source>
</evidence>
<dbReference type="AlphaFoldDB" id="A0A0A9GDI2"/>
<sequence length="25" mass="2800">MRSRVALMLARHISQAQLASLRHPG</sequence>
<dbReference type="EMBL" id="GBRH01175334">
    <property type="protein sequence ID" value="JAE22562.1"/>
    <property type="molecule type" value="Transcribed_RNA"/>
</dbReference>
<reference evidence="1" key="1">
    <citation type="submission" date="2014-09" db="EMBL/GenBank/DDBJ databases">
        <authorList>
            <person name="Magalhaes I.L.F."/>
            <person name="Oliveira U."/>
            <person name="Santos F.R."/>
            <person name="Vidigal T.H.D.A."/>
            <person name="Brescovit A.D."/>
            <person name="Santos A.J."/>
        </authorList>
    </citation>
    <scope>NUCLEOTIDE SEQUENCE</scope>
    <source>
        <tissue evidence="1">Shoot tissue taken approximately 20 cm above the soil surface</tissue>
    </source>
</reference>
<organism evidence="1">
    <name type="scientific">Arundo donax</name>
    <name type="common">Giant reed</name>
    <name type="synonym">Donax arundinaceus</name>
    <dbReference type="NCBI Taxonomy" id="35708"/>
    <lineage>
        <taxon>Eukaryota</taxon>
        <taxon>Viridiplantae</taxon>
        <taxon>Streptophyta</taxon>
        <taxon>Embryophyta</taxon>
        <taxon>Tracheophyta</taxon>
        <taxon>Spermatophyta</taxon>
        <taxon>Magnoliopsida</taxon>
        <taxon>Liliopsida</taxon>
        <taxon>Poales</taxon>
        <taxon>Poaceae</taxon>
        <taxon>PACMAD clade</taxon>
        <taxon>Arundinoideae</taxon>
        <taxon>Arundineae</taxon>
        <taxon>Arundo</taxon>
    </lineage>
</organism>